<dbReference type="Proteomes" id="UP000790377">
    <property type="component" value="Unassembled WGS sequence"/>
</dbReference>
<dbReference type="EMBL" id="MU268264">
    <property type="protein sequence ID" value="KAH7905133.1"/>
    <property type="molecule type" value="Genomic_DNA"/>
</dbReference>
<gene>
    <name evidence="1" type="ORF">BJ138DRAFT_1165313</name>
</gene>
<protein>
    <submittedName>
        <fullName evidence="1">Uncharacterized protein</fullName>
    </submittedName>
</protein>
<reference evidence="1" key="1">
    <citation type="journal article" date="2021" name="New Phytol.">
        <title>Evolutionary innovations through gain and loss of genes in the ectomycorrhizal Boletales.</title>
        <authorList>
            <person name="Wu G."/>
            <person name="Miyauchi S."/>
            <person name="Morin E."/>
            <person name="Kuo A."/>
            <person name="Drula E."/>
            <person name="Varga T."/>
            <person name="Kohler A."/>
            <person name="Feng B."/>
            <person name="Cao Y."/>
            <person name="Lipzen A."/>
            <person name="Daum C."/>
            <person name="Hundley H."/>
            <person name="Pangilinan J."/>
            <person name="Johnson J."/>
            <person name="Barry K."/>
            <person name="LaButti K."/>
            <person name="Ng V."/>
            <person name="Ahrendt S."/>
            <person name="Min B."/>
            <person name="Choi I.G."/>
            <person name="Park H."/>
            <person name="Plett J.M."/>
            <person name="Magnuson J."/>
            <person name="Spatafora J.W."/>
            <person name="Nagy L.G."/>
            <person name="Henrissat B."/>
            <person name="Grigoriev I.V."/>
            <person name="Yang Z.L."/>
            <person name="Xu J."/>
            <person name="Martin F.M."/>
        </authorList>
    </citation>
    <scope>NUCLEOTIDE SEQUENCE</scope>
    <source>
        <strain evidence="1">ATCC 28755</strain>
    </source>
</reference>
<sequence length="281" mass="29534">MSKGIALVTGAAQGIGRAIALQLANDGFDVALNDIPSKKAQLDVVAREVNAMGHKTLVVCADVSSEDDIVAMIKDTVEELGGLDVMVANAGISGSLTPLVDSSTEAWDTVFAINTRGVYLCYKHAAKQMIAQGRGGRIIGASSAAGKRGFPLNAKYSASKFAVRGLTQSAALEPGKHKITVNSYAPGIIDTPMVQAVYDGAENELVAATLLATTAAGHMGKPEDIASIVSYLASKEAHFITGQCVRGDLGFRVSSRATDVFGTAFRRWRDDFILMDMSFSS</sequence>
<accession>A0ACB7ZWL2</accession>
<proteinExistence type="predicted"/>
<evidence type="ECO:0000313" key="2">
    <source>
        <dbReference type="Proteomes" id="UP000790377"/>
    </source>
</evidence>
<keyword evidence="2" id="KW-1185">Reference proteome</keyword>
<comment type="caution">
    <text evidence="1">The sequence shown here is derived from an EMBL/GenBank/DDBJ whole genome shotgun (WGS) entry which is preliminary data.</text>
</comment>
<name>A0ACB7ZWL2_9AGAM</name>
<organism evidence="1 2">
    <name type="scientific">Hygrophoropsis aurantiaca</name>
    <dbReference type="NCBI Taxonomy" id="72124"/>
    <lineage>
        <taxon>Eukaryota</taxon>
        <taxon>Fungi</taxon>
        <taxon>Dikarya</taxon>
        <taxon>Basidiomycota</taxon>
        <taxon>Agaricomycotina</taxon>
        <taxon>Agaricomycetes</taxon>
        <taxon>Agaricomycetidae</taxon>
        <taxon>Boletales</taxon>
        <taxon>Coniophorineae</taxon>
        <taxon>Hygrophoropsidaceae</taxon>
        <taxon>Hygrophoropsis</taxon>
    </lineage>
</organism>
<evidence type="ECO:0000313" key="1">
    <source>
        <dbReference type="EMBL" id="KAH7905133.1"/>
    </source>
</evidence>